<accession>A0A1G9BHA9</accession>
<feature type="transmembrane region" description="Helical" evidence="1">
    <location>
        <begin position="12"/>
        <end position="30"/>
    </location>
</feature>
<feature type="domain" description="4Fe-4S ferredoxin-type" evidence="3">
    <location>
        <begin position="253"/>
        <end position="292"/>
    </location>
</feature>
<keyword evidence="1" id="KW-0472">Membrane</keyword>
<dbReference type="OrthoDB" id="9806398at2"/>
<reference evidence="5" key="1">
    <citation type="submission" date="2016-10" db="EMBL/GenBank/DDBJ databases">
        <authorList>
            <person name="Varghese N."/>
            <person name="Submissions S."/>
        </authorList>
    </citation>
    <scope>NUCLEOTIDE SEQUENCE [LARGE SCALE GENOMIC DNA]</scope>
    <source>
        <strain evidence="5">DSM 23317</strain>
    </source>
</reference>
<evidence type="ECO:0000259" key="2">
    <source>
        <dbReference type="Pfam" id="PF04205"/>
    </source>
</evidence>
<evidence type="ECO:0000256" key="1">
    <source>
        <dbReference type="SAM" id="Phobius"/>
    </source>
</evidence>
<protein>
    <submittedName>
        <fullName evidence="4">4Fe-4S binding domain-containing protein</fullName>
    </submittedName>
</protein>
<dbReference type="GO" id="GO:0016020">
    <property type="term" value="C:membrane"/>
    <property type="evidence" value="ECO:0007669"/>
    <property type="project" value="InterPro"/>
</dbReference>
<feature type="domain" description="4Fe-4S ferredoxin-type" evidence="3">
    <location>
        <begin position="354"/>
        <end position="376"/>
    </location>
</feature>
<feature type="transmembrane region" description="Helical" evidence="1">
    <location>
        <begin position="255"/>
        <end position="275"/>
    </location>
</feature>
<gene>
    <name evidence="4" type="ORF">SAMN04488540_12919</name>
</gene>
<feature type="transmembrane region" description="Helical" evidence="1">
    <location>
        <begin position="190"/>
        <end position="206"/>
    </location>
</feature>
<feature type="transmembrane region" description="Helical" evidence="1">
    <location>
        <begin position="218"/>
        <end position="243"/>
    </location>
</feature>
<dbReference type="Proteomes" id="UP000199527">
    <property type="component" value="Unassembled WGS sequence"/>
</dbReference>
<dbReference type="InterPro" id="IPR007329">
    <property type="entry name" value="FMN-bd"/>
</dbReference>
<dbReference type="Pfam" id="PF12801">
    <property type="entry name" value="Fer4_5"/>
    <property type="match status" value="2"/>
</dbReference>
<dbReference type="EMBL" id="FNEM01000029">
    <property type="protein sequence ID" value="SDK38245.1"/>
    <property type="molecule type" value="Genomic_DNA"/>
</dbReference>
<dbReference type="Pfam" id="PF04205">
    <property type="entry name" value="FMN_bind"/>
    <property type="match status" value="1"/>
</dbReference>
<keyword evidence="1" id="KW-0812">Transmembrane</keyword>
<evidence type="ECO:0000313" key="4">
    <source>
        <dbReference type="EMBL" id="SDK38245.1"/>
    </source>
</evidence>
<dbReference type="InterPro" id="IPR017896">
    <property type="entry name" value="4Fe4S_Fe-S-bd"/>
</dbReference>
<name>A0A1G9BHA9_9GAMM</name>
<keyword evidence="1" id="KW-1133">Transmembrane helix</keyword>
<evidence type="ECO:0000259" key="3">
    <source>
        <dbReference type="Pfam" id="PF12801"/>
    </source>
</evidence>
<feature type="domain" description="FMN-binding" evidence="2">
    <location>
        <begin position="81"/>
        <end position="164"/>
    </location>
</feature>
<feature type="transmembrane region" description="Helical" evidence="1">
    <location>
        <begin position="307"/>
        <end position="327"/>
    </location>
</feature>
<sequence>MKAKRFDWSPVIRGLAWLSLIAAFVIGQIGTRPDYEALLATHFPEATLTPYQGQADGPRVFELGNAQSGDPEVVILGQGDGYGGPMTVAITASRTDTGARTHEVLLLADTETPPYIERLKKKHFFRQLANRSVTDDFLLDTDIDSYSGATITARGVSQAMRASLHLGAMTHLGLPATWTPDPWALGWDELGMLLLVVASIVVSIGSKHRISRLLKTSLPLASLLFVGFYTNASIGIGSISSIVLGYIPSVKQHPIWWILMGGILVGIVLLGRNVYCHKLCPFSAVQSLLTKVTGLSMKAPAALTKHARSLILFLIWVSLMLILISRHPSLGSYEPFSMMFALEGVGMQWYILPLSLFGAAFIPDFWCRYFCPVGLTINESVKLRRKAVNRARAWQDSRRIEVQCDSSQPSSTCKRGSHGKTQA</sequence>
<keyword evidence="5" id="KW-1185">Reference proteome</keyword>
<evidence type="ECO:0000313" key="5">
    <source>
        <dbReference type="Proteomes" id="UP000199527"/>
    </source>
</evidence>
<dbReference type="AlphaFoldDB" id="A0A1G9BHA9"/>
<organism evidence="4 5">
    <name type="scientific">Ferrimonas sediminum</name>
    <dbReference type="NCBI Taxonomy" id="718193"/>
    <lineage>
        <taxon>Bacteria</taxon>
        <taxon>Pseudomonadati</taxon>
        <taxon>Pseudomonadota</taxon>
        <taxon>Gammaproteobacteria</taxon>
        <taxon>Alteromonadales</taxon>
        <taxon>Ferrimonadaceae</taxon>
        <taxon>Ferrimonas</taxon>
    </lineage>
</organism>
<dbReference type="RefSeq" id="WP_090368456.1">
    <property type="nucleotide sequence ID" value="NZ_FNEM01000029.1"/>
</dbReference>
<feature type="transmembrane region" description="Helical" evidence="1">
    <location>
        <begin position="347"/>
        <end position="367"/>
    </location>
</feature>
<proteinExistence type="predicted"/>
<dbReference type="GO" id="GO:0010181">
    <property type="term" value="F:FMN binding"/>
    <property type="evidence" value="ECO:0007669"/>
    <property type="project" value="InterPro"/>
</dbReference>